<evidence type="ECO:0000313" key="1">
    <source>
        <dbReference type="EMBL" id="KAH6947211.1"/>
    </source>
</evidence>
<organism evidence="1 2">
    <name type="scientific">Hyalomma asiaticum</name>
    <name type="common">Tick</name>
    <dbReference type="NCBI Taxonomy" id="266040"/>
    <lineage>
        <taxon>Eukaryota</taxon>
        <taxon>Metazoa</taxon>
        <taxon>Ecdysozoa</taxon>
        <taxon>Arthropoda</taxon>
        <taxon>Chelicerata</taxon>
        <taxon>Arachnida</taxon>
        <taxon>Acari</taxon>
        <taxon>Parasitiformes</taxon>
        <taxon>Ixodida</taxon>
        <taxon>Ixodoidea</taxon>
        <taxon>Ixodidae</taxon>
        <taxon>Hyalomminae</taxon>
        <taxon>Hyalomma</taxon>
    </lineage>
</organism>
<gene>
    <name evidence="1" type="ORF">HPB50_017597</name>
</gene>
<name>A0ACB7TM82_HYAAI</name>
<dbReference type="EMBL" id="CM023481">
    <property type="protein sequence ID" value="KAH6947211.1"/>
    <property type="molecule type" value="Genomic_DNA"/>
</dbReference>
<reference evidence="1" key="1">
    <citation type="submission" date="2020-05" db="EMBL/GenBank/DDBJ databases">
        <title>Large-scale comparative analyses of tick genomes elucidate their genetic diversity and vector capacities.</title>
        <authorList>
            <person name="Jia N."/>
            <person name="Wang J."/>
            <person name="Shi W."/>
            <person name="Du L."/>
            <person name="Sun Y."/>
            <person name="Zhan W."/>
            <person name="Jiang J."/>
            <person name="Wang Q."/>
            <person name="Zhang B."/>
            <person name="Ji P."/>
            <person name="Sakyi L.B."/>
            <person name="Cui X."/>
            <person name="Yuan T."/>
            <person name="Jiang B."/>
            <person name="Yang W."/>
            <person name="Lam T.T.-Y."/>
            <person name="Chang Q."/>
            <person name="Ding S."/>
            <person name="Wang X."/>
            <person name="Zhu J."/>
            <person name="Ruan X."/>
            <person name="Zhao L."/>
            <person name="Wei J."/>
            <person name="Que T."/>
            <person name="Du C."/>
            <person name="Cheng J."/>
            <person name="Dai P."/>
            <person name="Han X."/>
            <person name="Huang E."/>
            <person name="Gao Y."/>
            <person name="Liu J."/>
            <person name="Shao H."/>
            <person name="Ye R."/>
            <person name="Li L."/>
            <person name="Wei W."/>
            <person name="Wang X."/>
            <person name="Wang C."/>
            <person name="Yang T."/>
            <person name="Huo Q."/>
            <person name="Li W."/>
            <person name="Guo W."/>
            <person name="Chen H."/>
            <person name="Zhou L."/>
            <person name="Ni X."/>
            <person name="Tian J."/>
            <person name="Zhou Y."/>
            <person name="Sheng Y."/>
            <person name="Liu T."/>
            <person name="Pan Y."/>
            <person name="Xia L."/>
            <person name="Li J."/>
            <person name="Zhao F."/>
            <person name="Cao W."/>
        </authorList>
    </citation>
    <scope>NUCLEOTIDE SEQUENCE</scope>
    <source>
        <strain evidence="1">Hyas-2018</strain>
    </source>
</reference>
<protein>
    <submittedName>
        <fullName evidence="1">Uncharacterized protein</fullName>
    </submittedName>
</protein>
<evidence type="ECO:0000313" key="2">
    <source>
        <dbReference type="Proteomes" id="UP000821845"/>
    </source>
</evidence>
<proteinExistence type="predicted"/>
<keyword evidence="2" id="KW-1185">Reference proteome</keyword>
<accession>A0ACB7TM82</accession>
<sequence length="408" mass="44535">MLVPSNETSTDSLDATLSIFFGVRVLESAFNISGPNTIVQLTQSDAAIFITNPSPYIVVLIRGECLGRVELLKDAQVLNAPDDTHSSPHVIFSQSRTRTGEVMIVQSAGPQRWRHFRPMEDRLLLSLGACSHCGIGPLLCRSACGGGIELLRQVASRRGSSSRPVCFPTKQTTPALAHAQSYLCNPTKCVVVVWGASDIRPSEMWRLQGSEIPPSASTKYLGVRLTTGADYLSAYEKDLRRRQREIGRLALGVHKHTPVEAVQGEIGWSSFMAREATAKIYEMNEADCGTTPAFRASTGVSGESVRGKEDKTGRGSTAKKARAGVLRTRLWRARFTEGIVATRAICGNADKTLRHVTLECGRVLPPAGTTALTTALGFRPEEGRNVWQAVETTKRRLAFWWQGGALRK</sequence>
<dbReference type="Proteomes" id="UP000821845">
    <property type="component" value="Chromosome 1"/>
</dbReference>
<comment type="caution">
    <text evidence="1">The sequence shown here is derived from an EMBL/GenBank/DDBJ whole genome shotgun (WGS) entry which is preliminary data.</text>
</comment>